<dbReference type="PANTHER" id="PTHR37298:SF1">
    <property type="entry name" value="UPF0111 PROTEIN YKAA"/>
    <property type="match status" value="1"/>
</dbReference>
<dbReference type="Proteomes" id="UP000651482">
    <property type="component" value="Unassembled WGS sequence"/>
</dbReference>
<evidence type="ECO:0000313" key="3">
    <source>
        <dbReference type="Proteomes" id="UP000651482"/>
    </source>
</evidence>
<reference evidence="2" key="1">
    <citation type="submission" date="2020-08" db="EMBL/GenBank/DDBJ databases">
        <title>Genome public.</title>
        <authorList>
            <person name="Liu C."/>
            <person name="Sun Q."/>
        </authorList>
    </citation>
    <scope>NUCLEOTIDE SEQUENCE</scope>
    <source>
        <strain evidence="2">NSJ-40</strain>
    </source>
</reference>
<dbReference type="InterPro" id="IPR052912">
    <property type="entry name" value="UPF0111_domain"/>
</dbReference>
<comment type="caution">
    <text evidence="2">The sequence shown here is derived from an EMBL/GenBank/DDBJ whole genome shotgun (WGS) entry which is preliminary data.</text>
</comment>
<dbReference type="Pfam" id="PF01865">
    <property type="entry name" value="PhoU_div"/>
    <property type="match status" value="1"/>
</dbReference>
<comment type="similarity">
    <text evidence="1">Belongs to the UPF0111 family.</text>
</comment>
<name>A0A926D7C3_9FIRM</name>
<organism evidence="2 3">
    <name type="scientific">Yeguia hominis</name>
    <dbReference type="NCBI Taxonomy" id="2763662"/>
    <lineage>
        <taxon>Bacteria</taxon>
        <taxon>Bacillati</taxon>
        <taxon>Bacillota</taxon>
        <taxon>Clostridia</taxon>
        <taxon>Eubacteriales</taxon>
        <taxon>Yeguiaceae</taxon>
        <taxon>Yeguia</taxon>
    </lineage>
</organism>
<protein>
    <submittedName>
        <fullName evidence="2">DUF47 family protein</fullName>
    </submittedName>
</protein>
<gene>
    <name evidence="2" type="ORF">IAG03_01785</name>
</gene>
<evidence type="ECO:0000313" key="2">
    <source>
        <dbReference type="EMBL" id="MBC8532753.1"/>
    </source>
</evidence>
<evidence type="ECO:0000256" key="1">
    <source>
        <dbReference type="ARBA" id="ARBA00008591"/>
    </source>
</evidence>
<dbReference type="PANTHER" id="PTHR37298">
    <property type="entry name" value="UPF0111 PROTEIN YKAA"/>
    <property type="match status" value="1"/>
</dbReference>
<dbReference type="AlphaFoldDB" id="A0A926D7C3"/>
<dbReference type="Gene3D" id="1.20.58.220">
    <property type="entry name" value="Phosphate transport system protein phou homolog 2, domain 2"/>
    <property type="match status" value="1"/>
</dbReference>
<sequence>MRTKDSDYFEAFVTAVGFCCAASAKLSAVIDTYQPESLHAHMQQIHEIEHQADMEKHHLTDRLHKEFLTPIEREDIAALSHEIDEVTDRVEDIVIGLYIFNVQTLHPDAPAFTALISECCRTLEAIMQEFRHFRGSASLLKHIIEINTLEEQGDALYMRAVRTLYEDEKDPLKVLVWTEIFGRFERCCDACEHAADVVESVIMKNT</sequence>
<dbReference type="EMBL" id="JACRSN010000002">
    <property type="protein sequence ID" value="MBC8532753.1"/>
    <property type="molecule type" value="Genomic_DNA"/>
</dbReference>
<dbReference type="InterPro" id="IPR038078">
    <property type="entry name" value="PhoU-like_sf"/>
</dbReference>
<proteinExistence type="inferred from homology"/>
<accession>A0A926D7C3</accession>
<keyword evidence="3" id="KW-1185">Reference proteome</keyword>
<dbReference type="InterPro" id="IPR018445">
    <property type="entry name" value="Put_Phosphate_transp_reg"/>
</dbReference>